<comment type="similarity">
    <text evidence="1 3">Belongs to the UreD family.</text>
</comment>
<accession>A0ABY8H7D2</accession>
<gene>
    <name evidence="3" type="primary">ureD</name>
    <name evidence="4" type="ORF">P8192_02755</name>
</gene>
<evidence type="ECO:0000256" key="3">
    <source>
        <dbReference type="HAMAP-Rule" id="MF_01384"/>
    </source>
</evidence>
<dbReference type="EMBL" id="CP121252">
    <property type="protein sequence ID" value="WFP17063.1"/>
    <property type="molecule type" value="Genomic_DNA"/>
</dbReference>
<comment type="subunit">
    <text evidence="3">UreD, UreF and UreG form a complex that acts as a GTP-hydrolysis-dependent molecular chaperone, activating the urease apoprotein by helping to assemble the nickel containing metallocenter of UreC. The UreE protein probably delivers the nickel.</text>
</comment>
<dbReference type="PANTHER" id="PTHR33643:SF1">
    <property type="entry name" value="UREASE ACCESSORY PROTEIN D"/>
    <property type="match status" value="1"/>
</dbReference>
<keyword evidence="3" id="KW-0963">Cytoplasm</keyword>
<keyword evidence="3" id="KW-0996">Nickel insertion</keyword>
<protein>
    <recommendedName>
        <fullName evidence="3">Urease accessory protein UreD</fullName>
    </recommendedName>
</protein>
<sequence>MTPTRVETTKPDSDSAWAGRLRLVVRSGRQRCFAAEQFHEGALRVLRPHYLDDSGQVAYTVINPGGAYLGADRYLLDVTVGPGASALLTTQSATKVYRTPQGAAEQIMRVRLDAEAVLEYVPDQLIVYRGGSYRQRTVVDMEPSATLVLSEIITAGWDPEGAEFAYDDLSLRTEVRVRTPGGMRRLLVDHLRLAPGRDGALHGIGIMEGHSHTGQLLIADARLDDDLLALVCDLIDASETVSGVSLIGAGDALAGMRGWCVRSLACRTRQISALHDQIINLVRQRTRAQSPLRLRKY</sequence>
<dbReference type="Pfam" id="PF01774">
    <property type="entry name" value="UreD"/>
    <property type="match status" value="1"/>
</dbReference>
<proteinExistence type="inferred from homology"/>
<keyword evidence="5" id="KW-1185">Reference proteome</keyword>
<reference evidence="4 5" key="1">
    <citation type="submission" date="2023-04" db="EMBL/GenBank/DDBJ databases">
        <title>Funneling lignin-derived compounds into biodiesel using alkali-halophilic Citricoccus sp. P2.</title>
        <authorList>
            <person name="Luo C.-B."/>
        </authorList>
    </citation>
    <scope>NUCLEOTIDE SEQUENCE [LARGE SCALE GENOMIC DNA]</scope>
    <source>
        <strain evidence="4 5">P2</strain>
    </source>
</reference>
<dbReference type="InterPro" id="IPR002669">
    <property type="entry name" value="UreD"/>
</dbReference>
<dbReference type="Proteomes" id="UP001219037">
    <property type="component" value="Chromosome"/>
</dbReference>
<dbReference type="RefSeq" id="WP_278158312.1">
    <property type="nucleotide sequence ID" value="NZ_CP121252.1"/>
</dbReference>
<keyword evidence="2 3" id="KW-0143">Chaperone</keyword>
<dbReference type="HAMAP" id="MF_01384">
    <property type="entry name" value="UreD"/>
    <property type="match status" value="1"/>
</dbReference>
<evidence type="ECO:0000313" key="4">
    <source>
        <dbReference type="EMBL" id="WFP17063.1"/>
    </source>
</evidence>
<dbReference type="PANTHER" id="PTHR33643">
    <property type="entry name" value="UREASE ACCESSORY PROTEIN D"/>
    <property type="match status" value="1"/>
</dbReference>
<comment type="function">
    <text evidence="3">Required for maturation of urease via the functional incorporation of the urease nickel metallocenter.</text>
</comment>
<comment type="subcellular location">
    <subcellularLocation>
        <location evidence="3">Cytoplasm</location>
    </subcellularLocation>
</comment>
<name>A0ABY8H7D2_9MICC</name>
<organism evidence="4 5">
    <name type="scientific">Citricoccus muralis</name>
    <dbReference type="NCBI Taxonomy" id="169134"/>
    <lineage>
        <taxon>Bacteria</taxon>
        <taxon>Bacillati</taxon>
        <taxon>Actinomycetota</taxon>
        <taxon>Actinomycetes</taxon>
        <taxon>Micrococcales</taxon>
        <taxon>Micrococcaceae</taxon>
        <taxon>Citricoccus</taxon>
    </lineage>
</organism>
<evidence type="ECO:0000256" key="2">
    <source>
        <dbReference type="ARBA" id="ARBA00023186"/>
    </source>
</evidence>
<evidence type="ECO:0000256" key="1">
    <source>
        <dbReference type="ARBA" id="ARBA00007177"/>
    </source>
</evidence>
<evidence type="ECO:0000313" key="5">
    <source>
        <dbReference type="Proteomes" id="UP001219037"/>
    </source>
</evidence>